<dbReference type="EC" id="2.7.7.7" evidence="15"/>
<dbReference type="GO" id="GO:0003684">
    <property type="term" value="F:damaged DNA binding"/>
    <property type="evidence" value="ECO:0007669"/>
    <property type="project" value="InterPro"/>
</dbReference>
<protein>
    <recommendedName>
        <fullName evidence="15">DNA polymerase IV</fullName>
        <shortName evidence="15">Pol IV</shortName>
        <ecNumber evidence="15">2.7.7.7</ecNumber>
    </recommendedName>
</protein>
<dbReference type="PROSITE" id="PS50173">
    <property type="entry name" value="UMUC"/>
    <property type="match status" value="1"/>
</dbReference>
<dbReference type="Proteomes" id="UP000241022">
    <property type="component" value="Unassembled WGS sequence"/>
</dbReference>
<dbReference type="RefSeq" id="WP_048104969.1">
    <property type="nucleotide sequence ID" value="NZ_CP007026.1"/>
</dbReference>
<comment type="subunit">
    <text evidence="15">Monomer.</text>
</comment>
<dbReference type="Pfam" id="PF00817">
    <property type="entry name" value="IMS"/>
    <property type="match status" value="1"/>
</dbReference>
<dbReference type="InterPro" id="IPR043502">
    <property type="entry name" value="DNA/RNA_pol_sf"/>
</dbReference>
<evidence type="ECO:0000256" key="2">
    <source>
        <dbReference type="ARBA" id="ARBA00010945"/>
    </source>
</evidence>
<keyword evidence="3 15" id="KW-0515">Mutator protein</keyword>
<comment type="similarity">
    <text evidence="2 15">Belongs to the DNA polymerase type-Y family.</text>
</comment>
<evidence type="ECO:0000256" key="15">
    <source>
        <dbReference type="HAMAP-Rule" id="MF_01113"/>
    </source>
</evidence>
<evidence type="ECO:0000256" key="4">
    <source>
        <dbReference type="ARBA" id="ARBA00022490"/>
    </source>
</evidence>
<dbReference type="Gene3D" id="3.30.70.270">
    <property type="match status" value="1"/>
</dbReference>
<dbReference type="Pfam" id="PF21999">
    <property type="entry name" value="IMS_HHH_1"/>
    <property type="match status" value="1"/>
</dbReference>
<keyword evidence="11 15" id="KW-0239">DNA-directed DNA polymerase</keyword>
<feature type="binding site" evidence="15">
    <location>
        <position position="110"/>
    </location>
    <ligand>
        <name>Mg(2+)</name>
        <dbReference type="ChEBI" id="CHEBI:18420"/>
    </ligand>
</feature>
<evidence type="ECO:0000256" key="7">
    <source>
        <dbReference type="ARBA" id="ARBA00022705"/>
    </source>
</evidence>
<dbReference type="HAMAP" id="MF_01113">
    <property type="entry name" value="DNApol_IV"/>
    <property type="match status" value="1"/>
</dbReference>
<feature type="coiled-coil region" evidence="16">
    <location>
        <begin position="258"/>
        <end position="285"/>
    </location>
</feature>
<dbReference type="PANTHER" id="PTHR11076">
    <property type="entry name" value="DNA REPAIR POLYMERASE UMUC / TRANSFERASE FAMILY MEMBER"/>
    <property type="match status" value="1"/>
</dbReference>
<dbReference type="EMBL" id="CP007026">
    <property type="protein sequence ID" value="AJA93087.1"/>
    <property type="molecule type" value="Genomic_DNA"/>
</dbReference>
<dbReference type="InterPro" id="IPR017961">
    <property type="entry name" value="DNA_pol_Y-fam_little_finger"/>
</dbReference>
<dbReference type="SUPFAM" id="SSF100879">
    <property type="entry name" value="Lesion bypass DNA polymerase (Y-family), little finger domain"/>
    <property type="match status" value="1"/>
</dbReference>
<dbReference type="InterPro" id="IPR001126">
    <property type="entry name" value="UmuC"/>
</dbReference>
<evidence type="ECO:0000256" key="1">
    <source>
        <dbReference type="ARBA" id="ARBA00004496"/>
    </source>
</evidence>
<dbReference type="GO" id="GO:0005737">
    <property type="term" value="C:cytoplasm"/>
    <property type="evidence" value="ECO:0007669"/>
    <property type="project" value="UniProtKB-SubCell"/>
</dbReference>
<keyword evidence="13 15" id="KW-0234">DNA repair</keyword>
<evidence type="ECO:0000256" key="14">
    <source>
        <dbReference type="ARBA" id="ARBA00049244"/>
    </source>
</evidence>
<feature type="binding site" evidence="15">
    <location>
        <position position="10"/>
    </location>
    <ligand>
        <name>Mg(2+)</name>
        <dbReference type="ChEBI" id="CHEBI:18420"/>
    </ligand>
</feature>
<reference evidence="19 21" key="3">
    <citation type="submission" date="2018-04" db="EMBL/GenBank/DDBJ databases">
        <title>Transcriptomics of ammonia oxidizing archaea.</title>
        <authorList>
            <person name="Carini P."/>
        </authorList>
    </citation>
    <scope>NUCLEOTIDE SEQUENCE [LARGE SCALE GENOMIC DNA]</scope>
    <source>
        <strain evidence="19 21">U25</strain>
    </source>
</reference>
<dbReference type="EMBL" id="LXWN01000001">
    <property type="protein sequence ID" value="PTL87804.1"/>
    <property type="molecule type" value="Genomic_DNA"/>
</dbReference>
<keyword evidence="10 15" id="KW-0460">Magnesium</keyword>
<accession>A0A0A7V235</accession>
<dbReference type="Pfam" id="PF11799">
    <property type="entry name" value="IMS_C"/>
    <property type="match status" value="1"/>
</dbReference>
<dbReference type="Gene3D" id="3.30.1490.100">
    <property type="entry name" value="DNA polymerase, Y-family, little finger domain"/>
    <property type="match status" value="1"/>
</dbReference>
<evidence type="ECO:0000256" key="16">
    <source>
        <dbReference type="SAM" id="Coils"/>
    </source>
</evidence>
<evidence type="ECO:0000313" key="19">
    <source>
        <dbReference type="EMBL" id="PTL87804.1"/>
    </source>
</evidence>
<keyword evidence="16" id="KW-0175">Coiled coil</keyword>
<dbReference type="AlphaFoldDB" id="A0A0A7V235"/>
<comment type="cofactor">
    <cofactor evidence="15">
        <name>Mg(2+)</name>
        <dbReference type="ChEBI" id="CHEBI:18420"/>
    </cofactor>
    <text evidence="15">Binds 2 magnesium ions per subunit.</text>
</comment>
<evidence type="ECO:0000256" key="13">
    <source>
        <dbReference type="ARBA" id="ARBA00023204"/>
    </source>
</evidence>
<keyword evidence="7 15" id="KW-0235">DNA replication</keyword>
<feature type="site" description="Substrate discrimination" evidence="15">
    <location>
        <position position="15"/>
    </location>
</feature>
<dbReference type="GeneID" id="24816430"/>
<dbReference type="InterPro" id="IPR043128">
    <property type="entry name" value="Rev_trsase/Diguanyl_cyclase"/>
</dbReference>
<dbReference type="HOGENOM" id="CLU_012348_1_2_2"/>
<comment type="subcellular location">
    <subcellularLocation>
        <location evidence="1 15">Cytoplasm</location>
    </subcellularLocation>
</comment>
<dbReference type="GO" id="GO:0006261">
    <property type="term" value="P:DNA-templated DNA replication"/>
    <property type="evidence" value="ECO:0007669"/>
    <property type="project" value="UniProtKB-UniRule"/>
</dbReference>
<name>A0A0A7V235_9ARCH</name>
<keyword evidence="21" id="KW-1185">Reference proteome</keyword>
<dbReference type="KEGG" id="nbv:T478_0535"/>
<evidence type="ECO:0000313" key="18">
    <source>
        <dbReference type="EMBL" id="AJA93087.1"/>
    </source>
</evidence>
<evidence type="ECO:0000313" key="20">
    <source>
        <dbReference type="Proteomes" id="UP000030944"/>
    </source>
</evidence>
<sequence length="363" mass="41289">MEKRIVFHIDFDYFYAQCEEIRNSKIKGKCVAVCIFSDRGGDSGAIATANYNARKFGVKSGIPIMLAKNKLKEQDAVFLPADFDYYSDMSSKGMEIIEKYADVFEYVGRDEAYLDVTKKTEMSFDNAEHLAQQLKNEIRNSLKLTCSIGISPNKLLSKIASDFKKPDGLTTVKPEQVEQFLSPLKIREIPGIGKKTEDVFTQMDIHIIEELRKIDVFDLNKMFGRKTGGYIFNSAKGIDTEIVKERPPTIQFSKIVTLKKNSKELEFLQGNVNELCAQLNKLAINDNKMYRSIGIQFVNEDLSTKTKSRMLKNPVNSEEELKKVANQLLEEALTEQVMLVRRIGVRISEFSDVEGQSSITNYF</sequence>
<reference evidence="19" key="2">
    <citation type="submission" date="2016-05" db="EMBL/GenBank/DDBJ databases">
        <authorList>
            <person name="Lavstsen T."/>
            <person name="Jespersen J.S."/>
        </authorList>
    </citation>
    <scope>NUCLEOTIDE SEQUENCE [LARGE SCALE GENOMIC DNA]</scope>
    <source>
        <strain evidence="19">U25</strain>
    </source>
</reference>
<dbReference type="InterPro" id="IPR022880">
    <property type="entry name" value="DNApol_IV"/>
</dbReference>
<comment type="function">
    <text evidence="15">Poorly processive, error-prone DNA polymerase involved in untargeted mutagenesis. Copies undamaged DNA at stalled replication forks, which arise in vivo from mismatched or misaligned primer ends. These misaligned primers can be extended by PolIV. Exhibits no 3'-5' exonuclease (proofreading) activity. May be involved in translesional synthesis.</text>
</comment>
<evidence type="ECO:0000259" key="17">
    <source>
        <dbReference type="PROSITE" id="PS50173"/>
    </source>
</evidence>
<keyword evidence="12 15" id="KW-0238">DNA-binding</keyword>
<evidence type="ECO:0000256" key="9">
    <source>
        <dbReference type="ARBA" id="ARBA00022763"/>
    </source>
</evidence>
<evidence type="ECO:0000256" key="6">
    <source>
        <dbReference type="ARBA" id="ARBA00022695"/>
    </source>
</evidence>
<dbReference type="GO" id="GO:0000287">
    <property type="term" value="F:magnesium ion binding"/>
    <property type="evidence" value="ECO:0007669"/>
    <property type="project" value="UniProtKB-UniRule"/>
</dbReference>
<reference evidence="18 20" key="1">
    <citation type="journal article" date="2015" name="Proc. Natl. Acad. Sci. U.S.A.">
        <title>Genomic and proteomic characterization of "Candidatus Nitrosopelagicus brevis": An ammonia-oxidizing archaeon from the open ocean.</title>
        <authorList>
            <person name="Santoro A.E."/>
            <person name="Dupont C.L."/>
            <person name="Richter R.A."/>
            <person name="Craig M.T."/>
            <person name="Carini P."/>
            <person name="McIlvin M.R."/>
            <person name="Yang Y."/>
            <person name="Orsi W.D."/>
            <person name="Moran D.M."/>
            <person name="Saito M.A."/>
        </authorList>
    </citation>
    <scope>NUCLEOTIDE SEQUENCE [LARGE SCALE GENOMIC DNA]</scope>
    <source>
        <strain evidence="18">CN25</strain>
        <strain evidence="20">V2</strain>
    </source>
</reference>
<dbReference type="InterPro" id="IPR053848">
    <property type="entry name" value="IMS_HHH_1"/>
</dbReference>
<feature type="active site" evidence="15">
    <location>
        <position position="111"/>
    </location>
</feature>
<proteinExistence type="inferred from homology"/>
<dbReference type="NCBIfam" id="NF002677">
    <property type="entry name" value="PRK02406.1"/>
    <property type="match status" value="1"/>
</dbReference>
<dbReference type="Proteomes" id="UP000030944">
    <property type="component" value="Chromosome"/>
</dbReference>
<dbReference type="GO" id="GO:0006281">
    <property type="term" value="P:DNA repair"/>
    <property type="evidence" value="ECO:0007669"/>
    <property type="project" value="UniProtKB-UniRule"/>
</dbReference>
<dbReference type="PANTHER" id="PTHR11076:SF33">
    <property type="entry name" value="DNA POLYMERASE KAPPA"/>
    <property type="match status" value="1"/>
</dbReference>
<evidence type="ECO:0000256" key="10">
    <source>
        <dbReference type="ARBA" id="ARBA00022842"/>
    </source>
</evidence>
<dbReference type="Gene3D" id="3.40.1170.60">
    <property type="match status" value="1"/>
</dbReference>
<dbReference type="OrthoDB" id="372207at2157"/>
<dbReference type="InterPro" id="IPR036775">
    <property type="entry name" value="DNA_pol_Y-fam_lit_finger_sf"/>
</dbReference>
<dbReference type="SUPFAM" id="SSF56672">
    <property type="entry name" value="DNA/RNA polymerases"/>
    <property type="match status" value="1"/>
</dbReference>
<dbReference type="STRING" id="1410606.T478_0535"/>
<keyword evidence="5 15" id="KW-0808">Transferase</keyword>
<dbReference type="Gene3D" id="1.10.150.20">
    <property type="entry name" value="5' to 3' exonuclease, C-terminal subdomain"/>
    <property type="match status" value="1"/>
</dbReference>
<evidence type="ECO:0000256" key="5">
    <source>
        <dbReference type="ARBA" id="ARBA00022679"/>
    </source>
</evidence>
<evidence type="ECO:0000313" key="21">
    <source>
        <dbReference type="Proteomes" id="UP000241022"/>
    </source>
</evidence>
<evidence type="ECO:0000256" key="12">
    <source>
        <dbReference type="ARBA" id="ARBA00023125"/>
    </source>
</evidence>
<comment type="catalytic activity">
    <reaction evidence="14 15">
        <text>DNA(n) + a 2'-deoxyribonucleoside 5'-triphosphate = DNA(n+1) + diphosphate</text>
        <dbReference type="Rhea" id="RHEA:22508"/>
        <dbReference type="Rhea" id="RHEA-COMP:17339"/>
        <dbReference type="Rhea" id="RHEA-COMP:17340"/>
        <dbReference type="ChEBI" id="CHEBI:33019"/>
        <dbReference type="ChEBI" id="CHEBI:61560"/>
        <dbReference type="ChEBI" id="CHEBI:173112"/>
        <dbReference type="EC" id="2.7.7.7"/>
    </reaction>
</comment>
<keyword evidence="9 15" id="KW-0227">DNA damage</keyword>
<evidence type="ECO:0000256" key="3">
    <source>
        <dbReference type="ARBA" id="ARBA00022457"/>
    </source>
</evidence>
<dbReference type="CDD" id="cd03586">
    <property type="entry name" value="PolY_Pol_IV_kappa"/>
    <property type="match status" value="1"/>
</dbReference>
<gene>
    <name evidence="15" type="primary">dbh</name>
    <name evidence="19" type="ORF">A7X95_00505</name>
    <name evidence="18" type="ORF">T478_0535</name>
</gene>
<organism evidence="18 20">
    <name type="scientific">Candidatus Nitrosopelagicus brevis</name>
    <dbReference type="NCBI Taxonomy" id="1410606"/>
    <lineage>
        <taxon>Archaea</taxon>
        <taxon>Nitrososphaerota</taxon>
    </lineage>
</organism>
<keyword evidence="4 15" id="KW-0963">Cytoplasm</keyword>
<keyword evidence="8 15" id="KW-0479">Metal-binding</keyword>
<dbReference type="GO" id="GO:0042276">
    <property type="term" value="P:error-prone translesion synthesis"/>
    <property type="evidence" value="ECO:0007669"/>
    <property type="project" value="TreeGrafter"/>
</dbReference>
<evidence type="ECO:0000256" key="8">
    <source>
        <dbReference type="ARBA" id="ARBA00022723"/>
    </source>
</evidence>
<dbReference type="InterPro" id="IPR050116">
    <property type="entry name" value="DNA_polymerase-Y"/>
</dbReference>
<evidence type="ECO:0000256" key="11">
    <source>
        <dbReference type="ARBA" id="ARBA00022932"/>
    </source>
</evidence>
<dbReference type="GO" id="GO:0003887">
    <property type="term" value="F:DNA-directed DNA polymerase activity"/>
    <property type="evidence" value="ECO:0007669"/>
    <property type="project" value="UniProtKB-UniRule"/>
</dbReference>
<feature type="domain" description="UmuC" evidence="17">
    <location>
        <begin position="6"/>
        <end position="193"/>
    </location>
</feature>
<keyword evidence="6 15" id="KW-0548">Nucleotidyltransferase</keyword>